<dbReference type="EMBL" id="JAKKPZ010000023">
    <property type="protein sequence ID" value="KAI1711064.1"/>
    <property type="molecule type" value="Genomic_DNA"/>
</dbReference>
<proteinExistence type="inferred from homology"/>
<keyword evidence="4 6" id="KW-0804">Transcription</keyword>
<dbReference type="PIRSF" id="PIRSF028763">
    <property type="entry name" value="RNA_pol_Rpc34"/>
    <property type="match status" value="1"/>
</dbReference>
<evidence type="ECO:0000313" key="8">
    <source>
        <dbReference type="Proteomes" id="UP001201812"/>
    </source>
</evidence>
<comment type="function">
    <text evidence="6">DNA-dependent RNA polymerase catalyzes the transcription of DNA into RNA using the four ribonucleoside triphosphates as substrates. Specific peripheric component of RNA polymerase III which synthesizes small RNAs, such as 5S rRNA and tRNAs.</text>
</comment>
<dbReference type="GO" id="GO:0005666">
    <property type="term" value="C:RNA polymerase III complex"/>
    <property type="evidence" value="ECO:0007669"/>
    <property type="project" value="UniProtKB-UniRule"/>
</dbReference>
<evidence type="ECO:0000256" key="6">
    <source>
        <dbReference type="PIRNR" id="PIRNR028763"/>
    </source>
</evidence>
<evidence type="ECO:0000256" key="3">
    <source>
        <dbReference type="ARBA" id="ARBA00022478"/>
    </source>
</evidence>
<comment type="caution">
    <text evidence="7">The sequence shown here is derived from an EMBL/GenBank/DDBJ whole genome shotgun (WGS) entry which is preliminary data.</text>
</comment>
<reference evidence="7" key="1">
    <citation type="submission" date="2022-01" db="EMBL/GenBank/DDBJ databases">
        <title>Genome Sequence Resource for Two Populations of Ditylenchus destructor, the Migratory Endoparasitic Phytonematode.</title>
        <authorList>
            <person name="Zhang H."/>
            <person name="Lin R."/>
            <person name="Xie B."/>
        </authorList>
    </citation>
    <scope>NUCLEOTIDE SEQUENCE</scope>
    <source>
        <strain evidence="7">BazhouSP</strain>
    </source>
</reference>
<dbReference type="InterPro" id="IPR036388">
    <property type="entry name" value="WH-like_DNA-bd_sf"/>
</dbReference>
<dbReference type="Proteomes" id="UP001201812">
    <property type="component" value="Unassembled WGS sequence"/>
</dbReference>
<dbReference type="Gene3D" id="1.10.10.10">
    <property type="entry name" value="Winged helix-like DNA-binding domain superfamily/Winged helix DNA-binding domain"/>
    <property type="match status" value="2"/>
</dbReference>
<dbReference type="Pfam" id="PF05158">
    <property type="entry name" value="RNA_pol_Rpc34"/>
    <property type="match status" value="1"/>
</dbReference>
<evidence type="ECO:0000256" key="5">
    <source>
        <dbReference type="ARBA" id="ARBA00023242"/>
    </source>
</evidence>
<dbReference type="InterPro" id="IPR016049">
    <property type="entry name" value="RNA_pol_Rpc34-like"/>
</dbReference>
<dbReference type="InterPro" id="IPR036390">
    <property type="entry name" value="WH_DNA-bd_sf"/>
</dbReference>
<comment type="subcellular location">
    <subcellularLocation>
        <location evidence="1 6">Nucleus</location>
    </subcellularLocation>
</comment>
<evidence type="ECO:0000256" key="4">
    <source>
        <dbReference type="ARBA" id="ARBA00023163"/>
    </source>
</evidence>
<dbReference type="AlphaFoldDB" id="A0AAD4N203"/>
<comment type="similarity">
    <text evidence="2 6">Belongs to the eukaryotic RPC34/RPC39 RNA polymerase subunit family.</text>
</comment>
<evidence type="ECO:0000313" key="7">
    <source>
        <dbReference type="EMBL" id="KAI1711064.1"/>
    </source>
</evidence>
<organism evidence="7 8">
    <name type="scientific">Ditylenchus destructor</name>
    <dbReference type="NCBI Taxonomy" id="166010"/>
    <lineage>
        <taxon>Eukaryota</taxon>
        <taxon>Metazoa</taxon>
        <taxon>Ecdysozoa</taxon>
        <taxon>Nematoda</taxon>
        <taxon>Chromadorea</taxon>
        <taxon>Rhabditida</taxon>
        <taxon>Tylenchina</taxon>
        <taxon>Tylenchomorpha</taxon>
        <taxon>Sphaerularioidea</taxon>
        <taxon>Anguinidae</taxon>
        <taxon>Anguininae</taxon>
        <taxon>Ditylenchus</taxon>
    </lineage>
</organism>
<dbReference type="GO" id="GO:0005737">
    <property type="term" value="C:cytoplasm"/>
    <property type="evidence" value="ECO:0007669"/>
    <property type="project" value="UniProtKB-ARBA"/>
</dbReference>
<keyword evidence="5 6" id="KW-0539">Nucleus</keyword>
<dbReference type="InterPro" id="IPR007832">
    <property type="entry name" value="RNA_pol_Rpc34"/>
</dbReference>
<sequence length="292" mass="33042">MSYDKNLESQLEKQIIDLLKDRRDGVSSDDLSKSTQEVDGLLRGHVVNKMLAANTIEMLQSKGSGTFLLRLKRGAQIDGSQEEQLVHSLIEEADKMGIWIRDIRDRSGLTDTQLRKVLKTLETRRLVKSVKAVGTTKKCYMLFNLEGDESLTGGTFYSDQQLDSQFVQTLAQVCIKYLQAKRRQVEESKTDPVAQREASFVKSEDLAKYIMEKGICKINLGVGDVESILDVAVLDGDLEKRIDHTYRALKIRKKSTALATVPCLQCPVRFECRTGNVISPENCEYFKTYFDL</sequence>
<name>A0AAD4N203_9BILA</name>
<evidence type="ECO:0000256" key="1">
    <source>
        <dbReference type="ARBA" id="ARBA00004123"/>
    </source>
</evidence>
<accession>A0AAD4N203</accession>
<keyword evidence="8" id="KW-1185">Reference proteome</keyword>
<dbReference type="PANTHER" id="PTHR12780">
    <property type="entry name" value="RNA POLYMERASE III DNA DIRECTED , 39KD SUBUNIT-RELATED"/>
    <property type="match status" value="1"/>
</dbReference>
<dbReference type="FunFam" id="1.10.10.10:FF:000116">
    <property type="entry name" value="DNA-directed RNA polymerase III subunit RPC6"/>
    <property type="match status" value="1"/>
</dbReference>
<dbReference type="SUPFAM" id="SSF46785">
    <property type="entry name" value="Winged helix' DNA-binding domain"/>
    <property type="match status" value="2"/>
</dbReference>
<evidence type="ECO:0000256" key="2">
    <source>
        <dbReference type="ARBA" id="ARBA00011038"/>
    </source>
</evidence>
<keyword evidence="3 6" id="KW-0240">DNA-directed RNA polymerase</keyword>
<dbReference type="GO" id="GO:0005654">
    <property type="term" value="C:nucleoplasm"/>
    <property type="evidence" value="ECO:0007669"/>
    <property type="project" value="UniProtKB-ARBA"/>
</dbReference>
<dbReference type="GO" id="GO:0006383">
    <property type="term" value="P:transcription by RNA polymerase III"/>
    <property type="evidence" value="ECO:0007669"/>
    <property type="project" value="UniProtKB-UniRule"/>
</dbReference>
<gene>
    <name evidence="7" type="ORF">DdX_10310</name>
</gene>
<protein>
    <recommendedName>
        <fullName evidence="6">DNA-directed RNA polymerase III subunit RPC6</fullName>
        <shortName evidence="6">RNA polymerase III subunit C6</shortName>
    </recommendedName>
</protein>